<evidence type="ECO:0000313" key="3">
    <source>
        <dbReference type="Proteomes" id="UP000095751"/>
    </source>
</evidence>
<dbReference type="InParanoid" id="A0A1E7FTG7"/>
<feature type="compositionally biased region" description="Acidic residues" evidence="1">
    <location>
        <begin position="63"/>
        <end position="85"/>
    </location>
</feature>
<evidence type="ECO:0000313" key="2">
    <source>
        <dbReference type="EMBL" id="OEU21113.1"/>
    </source>
</evidence>
<proteinExistence type="predicted"/>
<dbReference type="Gene3D" id="3.40.390.10">
    <property type="entry name" value="Collagenase (Catalytic Domain)"/>
    <property type="match status" value="1"/>
</dbReference>
<protein>
    <submittedName>
        <fullName evidence="2">Uncharacterized protein</fullName>
    </submittedName>
</protein>
<dbReference type="Proteomes" id="UP000095751">
    <property type="component" value="Unassembled WGS sequence"/>
</dbReference>
<dbReference type="GO" id="GO:0008237">
    <property type="term" value="F:metallopeptidase activity"/>
    <property type="evidence" value="ECO:0007669"/>
    <property type="project" value="InterPro"/>
</dbReference>
<dbReference type="KEGG" id="fcy:FRACYDRAFT_234740"/>
<dbReference type="OrthoDB" id="44682at2759"/>
<reference evidence="2 3" key="1">
    <citation type="submission" date="2016-09" db="EMBL/GenBank/DDBJ databases">
        <title>Extensive genetic diversity and differential bi-allelic expression allows diatom success in the polar Southern Ocean.</title>
        <authorList>
            <consortium name="DOE Joint Genome Institute"/>
            <person name="Mock T."/>
            <person name="Otillar R.P."/>
            <person name="Strauss J."/>
            <person name="Dupont C."/>
            <person name="Frickenhaus S."/>
            <person name="Maumus F."/>
            <person name="Mcmullan M."/>
            <person name="Sanges R."/>
            <person name="Schmutz J."/>
            <person name="Toseland A."/>
            <person name="Valas R."/>
            <person name="Veluchamy A."/>
            <person name="Ward B.J."/>
            <person name="Allen A."/>
            <person name="Barry K."/>
            <person name="Falciatore A."/>
            <person name="Ferrante M."/>
            <person name="Fortunato A.E."/>
            <person name="Gloeckner G."/>
            <person name="Gruber A."/>
            <person name="Hipkin R."/>
            <person name="Janech M."/>
            <person name="Kroth P."/>
            <person name="Leese F."/>
            <person name="Lindquist E."/>
            <person name="Lyon B.R."/>
            <person name="Martin J."/>
            <person name="Mayer C."/>
            <person name="Parker M."/>
            <person name="Quesneville H."/>
            <person name="Raymond J."/>
            <person name="Uhlig C."/>
            <person name="Valentin K.U."/>
            <person name="Worden A.Z."/>
            <person name="Armbrust E.V."/>
            <person name="Bowler C."/>
            <person name="Green B."/>
            <person name="Moulton V."/>
            <person name="Van Oosterhout C."/>
            <person name="Grigoriev I."/>
        </authorList>
    </citation>
    <scope>NUCLEOTIDE SEQUENCE [LARGE SCALE GENOMIC DNA]</scope>
    <source>
        <strain evidence="2 3">CCMP1102</strain>
    </source>
</reference>
<feature type="region of interest" description="Disordered" evidence="1">
    <location>
        <begin position="63"/>
        <end position="97"/>
    </location>
</feature>
<dbReference type="SUPFAM" id="SSF55486">
    <property type="entry name" value="Metalloproteases ('zincins'), catalytic domain"/>
    <property type="match status" value="1"/>
</dbReference>
<evidence type="ECO:0000256" key="1">
    <source>
        <dbReference type="SAM" id="MobiDB-lite"/>
    </source>
</evidence>
<keyword evidence="3" id="KW-1185">Reference proteome</keyword>
<dbReference type="InterPro" id="IPR024079">
    <property type="entry name" value="MetalloPept_cat_dom_sf"/>
</dbReference>
<dbReference type="AlphaFoldDB" id="A0A1E7FTG7"/>
<organism evidence="2 3">
    <name type="scientific">Fragilariopsis cylindrus CCMP1102</name>
    <dbReference type="NCBI Taxonomy" id="635003"/>
    <lineage>
        <taxon>Eukaryota</taxon>
        <taxon>Sar</taxon>
        <taxon>Stramenopiles</taxon>
        <taxon>Ochrophyta</taxon>
        <taxon>Bacillariophyta</taxon>
        <taxon>Bacillariophyceae</taxon>
        <taxon>Bacillariophycidae</taxon>
        <taxon>Bacillariales</taxon>
        <taxon>Bacillariaceae</taxon>
        <taxon>Fragilariopsis</taxon>
    </lineage>
</organism>
<feature type="compositionally biased region" description="Low complexity" evidence="1">
    <location>
        <begin position="86"/>
        <end position="97"/>
    </location>
</feature>
<dbReference type="EMBL" id="KV784354">
    <property type="protein sequence ID" value="OEU21113.1"/>
    <property type="molecule type" value="Genomic_DNA"/>
</dbReference>
<gene>
    <name evidence="2" type="ORF">FRACYDRAFT_234740</name>
</gene>
<name>A0A1E7FTG7_9STRA</name>
<accession>A0A1E7FTG7</accession>
<sequence length="448" mass="50624">MYHPWSSSSFFKPMTSFFQEHTGIILSRPVIGDIWQAEEAADAFDDGKIRSLSFGLLDKDDGEEEDVKYKDDDDNDDDNAVDEDNSSSSSSSSSSNGNEMLGILFRNDSPVNTLLLCWVSENGDLHHFYRLPPSTTAVKDYTIIDIGNGHMEYTNHGDAFCVAYVENEEDIKEIQKSKSLFGHDNKVPVTVIAGYRSFARSSSSSGKDRDRQQFQMIYDDRLISGWPCRVEPTCFDDGKISEQKLERDIAAAAILLPPHARKYLKSHCKIWVNKSLSWGPKSCPVKGRGCCYHPSKEWLLQNGLCGDKHKCVEINDAPFYRNDCDLWGVGGVMLHELSHAYHHGMLQDGYSNKEIQHCYDLAMKEGLYDCVRVHGSQGPEAEAYACTNSMEYFAELSTAFLGGTDDGRIEYNKWFPFNRKELAKHDPRAHALLSRLWKVDVGMSPNMK</sequence>